<comment type="similarity">
    <text evidence="2 9">Belongs to the sulfotransferase 2 family.</text>
</comment>
<evidence type="ECO:0000256" key="5">
    <source>
        <dbReference type="ARBA" id="ARBA00022989"/>
    </source>
</evidence>
<sequence length="230" mass="27199">MSPISYILNSVWQVSCSTWLSLWILLNEDDKTWEDNLNPHAHTYGLLRRKPSASEMYYKITTYTKFILVRHPFERLLSAYRAKFESPVNKPAVIYRRTYGVNIAAKYRTEPVNSTLLGFITFKELVAYILDKYPRKNDRHWERYSRLCNPCAIEYDIIGKYETLKLDSDHFLDRIGAKPELRYPNEKKTNTSGLVNSYLETLTNKQIDGLLKLYKNDFNLFGYKKARRIE</sequence>
<dbReference type="SUPFAM" id="SSF52540">
    <property type="entry name" value="P-loop containing nucleoside triphosphate hydrolases"/>
    <property type="match status" value="1"/>
</dbReference>
<protein>
    <recommendedName>
        <fullName evidence="9">Carbohydrate sulfotransferase</fullName>
        <ecNumber evidence="9">2.8.2.-</ecNumber>
    </recommendedName>
</protein>
<keyword evidence="6 9" id="KW-0333">Golgi apparatus</keyword>
<dbReference type="InterPro" id="IPR005331">
    <property type="entry name" value="Sulfotransferase"/>
</dbReference>
<evidence type="ECO:0000256" key="2">
    <source>
        <dbReference type="ARBA" id="ARBA00006339"/>
    </source>
</evidence>
<gene>
    <name evidence="10" type="ORF">SK128_026569</name>
</gene>
<dbReference type="AlphaFoldDB" id="A0AAN8X156"/>
<keyword evidence="4" id="KW-0812">Transmembrane</keyword>
<dbReference type="EC" id="2.8.2.-" evidence="9"/>
<evidence type="ECO:0000256" key="6">
    <source>
        <dbReference type="ARBA" id="ARBA00023034"/>
    </source>
</evidence>
<evidence type="ECO:0000256" key="3">
    <source>
        <dbReference type="ARBA" id="ARBA00022679"/>
    </source>
</evidence>
<evidence type="ECO:0000256" key="4">
    <source>
        <dbReference type="ARBA" id="ARBA00022692"/>
    </source>
</evidence>
<keyword evidence="11" id="KW-1185">Reference proteome</keyword>
<dbReference type="Proteomes" id="UP001381693">
    <property type="component" value="Unassembled WGS sequence"/>
</dbReference>
<dbReference type="GO" id="GO:0000139">
    <property type="term" value="C:Golgi membrane"/>
    <property type="evidence" value="ECO:0007669"/>
    <property type="project" value="UniProtKB-SubCell"/>
</dbReference>
<proteinExistence type="inferred from homology"/>
<evidence type="ECO:0000256" key="9">
    <source>
        <dbReference type="RuleBase" id="RU364020"/>
    </source>
</evidence>
<comment type="caution">
    <text evidence="10">The sequence shown here is derived from an EMBL/GenBank/DDBJ whole genome shotgun (WGS) entry which is preliminary data.</text>
</comment>
<dbReference type="Pfam" id="PF03567">
    <property type="entry name" value="Sulfotransfer_2"/>
    <property type="match status" value="1"/>
</dbReference>
<keyword evidence="7" id="KW-0472">Membrane</keyword>
<accession>A0AAN8X156</accession>
<name>A0AAN8X156_HALRR</name>
<keyword evidence="3 9" id="KW-0808">Transferase</keyword>
<dbReference type="Gene3D" id="3.40.50.300">
    <property type="entry name" value="P-loop containing nucleotide triphosphate hydrolases"/>
    <property type="match status" value="1"/>
</dbReference>
<dbReference type="InterPro" id="IPR027417">
    <property type="entry name" value="P-loop_NTPase"/>
</dbReference>
<dbReference type="PANTHER" id="PTHR12137">
    <property type="entry name" value="CARBOHYDRATE SULFOTRANSFERASE"/>
    <property type="match status" value="1"/>
</dbReference>
<evidence type="ECO:0000313" key="11">
    <source>
        <dbReference type="Proteomes" id="UP001381693"/>
    </source>
</evidence>
<evidence type="ECO:0000313" key="10">
    <source>
        <dbReference type="EMBL" id="KAK7070159.1"/>
    </source>
</evidence>
<keyword evidence="5" id="KW-1133">Transmembrane helix</keyword>
<organism evidence="10 11">
    <name type="scientific">Halocaridina rubra</name>
    <name type="common">Hawaiian red shrimp</name>
    <dbReference type="NCBI Taxonomy" id="373956"/>
    <lineage>
        <taxon>Eukaryota</taxon>
        <taxon>Metazoa</taxon>
        <taxon>Ecdysozoa</taxon>
        <taxon>Arthropoda</taxon>
        <taxon>Crustacea</taxon>
        <taxon>Multicrustacea</taxon>
        <taxon>Malacostraca</taxon>
        <taxon>Eumalacostraca</taxon>
        <taxon>Eucarida</taxon>
        <taxon>Decapoda</taxon>
        <taxon>Pleocyemata</taxon>
        <taxon>Caridea</taxon>
        <taxon>Atyoidea</taxon>
        <taxon>Atyidae</taxon>
        <taxon>Halocaridina</taxon>
    </lineage>
</organism>
<dbReference type="PANTHER" id="PTHR12137:SF54">
    <property type="entry name" value="CARBOHYDRATE SULFOTRANSFERASE"/>
    <property type="match status" value="1"/>
</dbReference>
<reference evidence="10 11" key="1">
    <citation type="submission" date="2023-11" db="EMBL/GenBank/DDBJ databases">
        <title>Halocaridina rubra genome assembly.</title>
        <authorList>
            <person name="Smith C."/>
        </authorList>
    </citation>
    <scope>NUCLEOTIDE SEQUENCE [LARGE SCALE GENOMIC DNA]</scope>
    <source>
        <strain evidence="10">EP-1</strain>
        <tissue evidence="10">Whole</tissue>
    </source>
</reference>
<keyword evidence="8 9" id="KW-0325">Glycoprotein</keyword>
<dbReference type="EMBL" id="JAXCGZ010015511">
    <property type="protein sequence ID" value="KAK7070159.1"/>
    <property type="molecule type" value="Genomic_DNA"/>
</dbReference>
<evidence type="ECO:0000256" key="7">
    <source>
        <dbReference type="ARBA" id="ARBA00023136"/>
    </source>
</evidence>
<comment type="subcellular location">
    <subcellularLocation>
        <location evidence="1 9">Golgi apparatus membrane</location>
        <topology evidence="1 9">Single-pass type II membrane protein</topology>
    </subcellularLocation>
</comment>
<keyword evidence="9" id="KW-0119">Carbohydrate metabolism</keyword>
<dbReference type="GO" id="GO:0016051">
    <property type="term" value="P:carbohydrate biosynthetic process"/>
    <property type="evidence" value="ECO:0007669"/>
    <property type="project" value="InterPro"/>
</dbReference>
<evidence type="ECO:0000256" key="8">
    <source>
        <dbReference type="ARBA" id="ARBA00023180"/>
    </source>
</evidence>
<dbReference type="GO" id="GO:0008146">
    <property type="term" value="F:sulfotransferase activity"/>
    <property type="evidence" value="ECO:0007669"/>
    <property type="project" value="InterPro"/>
</dbReference>
<evidence type="ECO:0000256" key="1">
    <source>
        <dbReference type="ARBA" id="ARBA00004323"/>
    </source>
</evidence>
<keyword evidence="9" id="KW-0735">Signal-anchor</keyword>
<dbReference type="InterPro" id="IPR018011">
    <property type="entry name" value="Carb_sulfotrans_8-10"/>
</dbReference>